<dbReference type="EMBL" id="JARQDV010000002">
    <property type="protein sequence ID" value="MDT2964162.1"/>
    <property type="molecule type" value="Genomic_DNA"/>
</dbReference>
<comment type="subcellular location">
    <subcellularLocation>
        <location evidence="1">Cell membrane</location>
        <topology evidence="1">Multi-pass membrane protein</topology>
    </subcellularLocation>
</comment>
<dbReference type="InterPro" id="IPR040690">
    <property type="entry name" value="FtsX_ECD"/>
</dbReference>
<dbReference type="Proteomes" id="UP001253851">
    <property type="component" value="Unassembled WGS sequence"/>
</dbReference>
<keyword evidence="7 11" id="KW-1133">Transmembrane helix</keyword>
<comment type="caution">
    <text evidence="14">The sequence shown here is derived from an EMBL/GenBank/DDBJ whole genome shotgun (WGS) entry which is preliminary data.</text>
</comment>
<dbReference type="InterPro" id="IPR004513">
    <property type="entry name" value="FtsX"/>
</dbReference>
<comment type="function">
    <text evidence="10">Part of the ABC transporter FtsEX involved in asymmetric cellular division facilitating the initiation of sporulation.</text>
</comment>
<keyword evidence="4 10" id="KW-1003">Cell membrane</keyword>
<dbReference type="EMBL" id="JARQDZ010000002">
    <property type="protein sequence ID" value="MDT2981985.1"/>
    <property type="molecule type" value="Genomic_DNA"/>
</dbReference>
<dbReference type="PANTHER" id="PTHR47755">
    <property type="entry name" value="CELL DIVISION PROTEIN FTSX"/>
    <property type="match status" value="1"/>
</dbReference>
<dbReference type="InterPro" id="IPR003838">
    <property type="entry name" value="ABC3_permease_C"/>
</dbReference>
<dbReference type="Proteomes" id="UP001268896">
    <property type="component" value="Unassembled WGS sequence"/>
</dbReference>
<gene>
    <name evidence="14" type="primary">ftsX</name>
    <name evidence="14" type="ORF">P7I32_06045</name>
    <name evidence="15" type="ORF">P7I34_04870</name>
</gene>
<keyword evidence="9 10" id="KW-0131">Cell cycle</keyword>
<keyword evidence="5 10" id="KW-0132">Cell division</keyword>
<evidence type="ECO:0000256" key="11">
    <source>
        <dbReference type="SAM" id="Phobius"/>
    </source>
</evidence>
<evidence type="ECO:0000256" key="8">
    <source>
        <dbReference type="ARBA" id="ARBA00023136"/>
    </source>
</evidence>
<evidence type="ECO:0000259" key="13">
    <source>
        <dbReference type="Pfam" id="PF18075"/>
    </source>
</evidence>
<dbReference type="GO" id="GO:0051301">
    <property type="term" value="P:cell division"/>
    <property type="evidence" value="ECO:0007669"/>
    <property type="project" value="UniProtKB-KW"/>
</dbReference>
<organism evidence="14 17">
    <name type="scientific">Enterococcus casseliflavus</name>
    <name type="common">Enterococcus flavescens</name>
    <dbReference type="NCBI Taxonomy" id="37734"/>
    <lineage>
        <taxon>Bacteria</taxon>
        <taxon>Bacillati</taxon>
        <taxon>Bacillota</taxon>
        <taxon>Bacilli</taxon>
        <taxon>Lactobacillales</taxon>
        <taxon>Enterococcaceae</taxon>
        <taxon>Enterococcus</taxon>
    </lineage>
</organism>
<feature type="domain" description="FtsX extracellular" evidence="13">
    <location>
        <begin position="61"/>
        <end position="149"/>
    </location>
</feature>
<feature type="transmembrane region" description="Helical" evidence="11">
    <location>
        <begin position="218"/>
        <end position="241"/>
    </location>
</feature>
<evidence type="ECO:0000256" key="5">
    <source>
        <dbReference type="ARBA" id="ARBA00022618"/>
    </source>
</evidence>
<comment type="similarity">
    <text evidence="2 10">Belongs to the ABC-4 integral membrane protein family. FtsX subfamily.</text>
</comment>
<dbReference type="Pfam" id="PF02687">
    <property type="entry name" value="FtsX"/>
    <property type="match status" value="1"/>
</dbReference>
<feature type="transmembrane region" description="Helical" evidence="11">
    <location>
        <begin position="172"/>
        <end position="197"/>
    </location>
</feature>
<dbReference type="AlphaFoldDB" id="A0AAW8UKF0"/>
<dbReference type="Gene3D" id="3.30.70.3040">
    <property type="match status" value="1"/>
</dbReference>
<evidence type="ECO:0000259" key="12">
    <source>
        <dbReference type="Pfam" id="PF02687"/>
    </source>
</evidence>
<evidence type="ECO:0000256" key="1">
    <source>
        <dbReference type="ARBA" id="ARBA00004651"/>
    </source>
</evidence>
<feature type="transmembrane region" description="Helical" evidence="11">
    <location>
        <begin position="261"/>
        <end position="289"/>
    </location>
</feature>
<evidence type="ECO:0000313" key="15">
    <source>
        <dbReference type="EMBL" id="MDT2981985.1"/>
    </source>
</evidence>
<evidence type="ECO:0000256" key="3">
    <source>
        <dbReference type="ARBA" id="ARBA00021907"/>
    </source>
</evidence>
<evidence type="ECO:0000313" key="16">
    <source>
        <dbReference type="Proteomes" id="UP001253851"/>
    </source>
</evidence>
<sequence length="297" mass="33100">MVTMIRTFFRHLLESIKSLKRNGWMTIASLSAVTITLTLVGIFLGVILNATKLAEDIRENVDVSVFVDIGTEQEDMDALEQSLNDLPNVSEVKFSSRDEELQKIQDAMGDSWNLFEGDSNPLYNVFVVSATDPEYTTEIAEQAGELPNVFKADYGGDSSDRIFELSAAVRTWGLAAAVLLIFVAMFLISNTIRITILSRQREIQIMRLVGAKNGYIRWPFFLEGGWIGLLGSIVPIALMYFGYHQVYAMVNPSLLRSNYSLIAPNMFLLQVCGVMALIGIVIGSLGSVLSMRRFLKF</sequence>
<keyword evidence="8 10" id="KW-0472">Membrane</keyword>
<evidence type="ECO:0000313" key="17">
    <source>
        <dbReference type="Proteomes" id="UP001268896"/>
    </source>
</evidence>
<accession>A0AAW8UKF0</accession>
<evidence type="ECO:0000256" key="7">
    <source>
        <dbReference type="ARBA" id="ARBA00022989"/>
    </source>
</evidence>
<name>A0AAW8UKF0_ENTCA</name>
<dbReference type="GO" id="GO:0005886">
    <property type="term" value="C:plasma membrane"/>
    <property type="evidence" value="ECO:0007669"/>
    <property type="project" value="UniProtKB-SubCell"/>
</dbReference>
<evidence type="ECO:0000256" key="10">
    <source>
        <dbReference type="PIRNR" id="PIRNR003097"/>
    </source>
</evidence>
<evidence type="ECO:0000256" key="4">
    <source>
        <dbReference type="ARBA" id="ARBA00022475"/>
    </source>
</evidence>
<dbReference type="PANTHER" id="PTHR47755:SF1">
    <property type="entry name" value="CELL DIVISION PROTEIN FTSX"/>
    <property type="match status" value="1"/>
</dbReference>
<dbReference type="Pfam" id="PF18075">
    <property type="entry name" value="FtsX_ECD"/>
    <property type="match status" value="1"/>
</dbReference>
<evidence type="ECO:0000256" key="2">
    <source>
        <dbReference type="ARBA" id="ARBA00007379"/>
    </source>
</evidence>
<feature type="domain" description="ABC3 transporter permease C-terminal" evidence="12">
    <location>
        <begin position="175"/>
        <end position="296"/>
    </location>
</feature>
<dbReference type="InterPro" id="IPR058204">
    <property type="entry name" value="FtsX_firmicutes-type"/>
</dbReference>
<reference evidence="14 16" key="1">
    <citation type="submission" date="2023-03" db="EMBL/GenBank/DDBJ databases">
        <authorList>
            <person name="Shen W."/>
            <person name="Cai J."/>
        </authorList>
    </citation>
    <scope>NUCLEOTIDE SEQUENCE</scope>
    <source>
        <strain evidence="15 16">B516</strain>
        <strain evidence="14">K72-2</strain>
    </source>
</reference>
<dbReference type="PIRSF" id="PIRSF003097">
    <property type="entry name" value="FtsX"/>
    <property type="match status" value="1"/>
</dbReference>
<proteinExistence type="inferred from homology"/>
<protein>
    <recommendedName>
        <fullName evidence="3 10">Cell division protein FtsX</fullName>
    </recommendedName>
</protein>
<evidence type="ECO:0000313" key="14">
    <source>
        <dbReference type="EMBL" id="MDT2964162.1"/>
    </source>
</evidence>
<evidence type="ECO:0000256" key="6">
    <source>
        <dbReference type="ARBA" id="ARBA00022692"/>
    </source>
</evidence>
<keyword evidence="6 11" id="KW-0812">Transmembrane</keyword>
<evidence type="ECO:0000256" key="9">
    <source>
        <dbReference type="ARBA" id="ARBA00023306"/>
    </source>
</evidence>
<feature type="transmembrane region" description="Helical" evidence="11">
    <location>
        <begin position="24"/>
        <end position="48"/>
    </location>
</feature>
<dbReference type="NCBIfam" id="NF038347">
    <property type="entry name" value="FtsX_Gpos"/>
    <property type="match status" value="1"/>
</dbReference>